<feature type="transmembrane region" description="Helical" evidence="10">
    <location>
        <begin position="98"/>
        <end position="120"/>
    </location>
</feature>
<dbReference type="PRINTS" id="PR00856">
    <property type="entry name" value="PRSTNOIDIPR"/>
</dbReference>
<evidence type="ECO:0000256" key="2">
    <source>
        <dbReference type="ARBA" id="ARBA00022475"/>
    </source>
</evidence>
<dbReference type="GO" id="GO:0007189">
    <property type="term" value="P:adenylate cyclase-activating G protein-coupled receptor signaling pathway"/>
    <property type="evidence" value="ECO:0007669"/>
    <property type="project" value="TreeGrafter"/>
</dbReference>
<keyword evidence="13" id="KW-1185">Reference proteome</keyword>
<dbReference type="PANTHER" id="PTHR11866">
    <property type="entry name" value="G-PROTEIN COUPLED RECEPTOR FAMILY 1 MEMBER"/>
    <property type="match status" value="1"/>
</dbReference>
<keyword evidence="4 10" id="KW-1133">Transmembrane helix</keyword>
<dbReference type="SUPFAM" id="SSF81321">
    <property type="entry name" value="Family A G protein-coupled receptor-like"/>
    <property type="match status" value="1"/>
</dbReference>
<keyword evidence="9" id="KW-0807">Transducer</keyword>
<feature type="transmembrane region" description="Helical" evidence="10">
    <location>
        <begin position="23"/>
        <end position="43"/>
    </location>
</feature>
<gene>
    <name evidence="12" type="ORF">PBY51_007128</name>
</gene>
<keyword evidence="3 10" id="KW-0812">Transmembrane</keyword>
<accession>A0AAN8AFQ9</accession>
<keyword evidence="6 10" id="KW-0472">Membrane</keyword>
<reference evidence="12 13" key="2">
    <citation type="journal article" date="2023" name="Mol. Biol. Evol.">
        <title>Genomics of Secondarily Temperate Adaptation in the Only Non-Antarctic Icefish.</title>
        <authorList>
            <person name="Rivera-Colon A.G."/>
            <person name="Rayamajhi N."/>
            <person name="Minhas B.F."/>
            <person name="Madrigal G."/>
            <person name="Bilyk K.T."/>
            <person name="Yoon V."/>
            <person name="Hune M."/>
            <person name="Gregory S."/>
            <person name="Cheng C.H.C."/>
            <person name="Catchen J.M."/>
        </authorList>
    </citation>
    <scope>NUCLEOTIDE SEQUENCE [LARGE SCALE GENOMIC DNA]</scope>
    <source>
        <strain evidence="12">JMC-PN-2008</strain>
    </source>
</reference>
<evidence type="ECO:0000256" key="7">
    <source>
        <dbReference type="ARBA" id="ARBA00023170"/>
    </source>
</evidence>
<dbReference type="Proteomes" id="UP001346869">
    <property type="component" value="Unassembled WGS sequence"/>
</dbReference>
<dbReference type="Gene3D" id="1.20.1070.10">
    <property type="entry name" value="Rhodopsin 7-helix transmembrane proteins"/>
    <property type="match status" value="1"/>
</dbReference>
<dbReference type="GO" id="GO:0006954">
    <property type="term" value="P:inflammatory response"/>
    <property type="evidence" value="ECO:0007669"/>
    <property type="project" value="TreeGrafter"/>
</dbReference>
<feature type="transmembrane region" description="Helical" evidence="10">
    <location>
        <begin position="190"/>
        <end position="216"/>
    </location>
</feature>
<dbReference type="PROSITE" id="PS00237">
    <property type="entry name" value="G_PROTEIN_RECEP_F1_1"/>
    <property type="match status" value="1"/>
</dbReference>
<dbReference type="GO" id="GO:0007204">
    <property type="term" value="P:positive regulation of cytosolic calcium ion concentration"/>
    <property type="evidence" value="ECO:0007669"/>
    <property type="project" value="TreeGrafter"/>
</dbReference>
<comment type="subcellular location">
    <subcellularLocation>
        <location evidence="1">Cell membrane</location>
        <topology evidence="1">Multi-pass membrane protein</topology>
    </subcellularLocation>
</comment>
<evidence type="ECO:0000256" key="4">
    <source>
        <dbReference type="ARBA" id="ARBA00022989"/>
    </source>
</evidence>
<feature type="domain" description="G-protein coupled receptors family 1 profile" evidence="11">
    <location>
        <begin position="35"/>
        <end position="302"/>
    </location>
</feature>
<dbReference type="GO" id="GO:0005886">
    <property type="term" value="C:plasma membrane"/>
    <property type="evidence" value="ECO:0007669"/>
    <property type="project" value="UniProtKB-SubCell"/>
</dbReference>
<name>A0AAN8AFQ9_ELEMC</name>
<feature type="transmembrane region" description="Helical" evidence="10">
    <location>
        <begin position="248"/>
        <end position="271"/>
    </location>
</feature>
<evidence type="ECO:0000256" key="10">
    <source>
        <dbReference type="SAM" id="Phobius"/>
    </source>
</evidence>
<feature type="transmembrane region" description="Helical" evidence="10">
    <location>
        <begin position="141"/>
        <end position="161"/>
    </location>
</feature>
<dbReference type="InterPro" id="IPR008365">
    <property type="entry name" value="Prostanoid_rcpt"/>
</dbReference>
<proteinExistence type="predicted"/>
<organism evidence="12 13">
    <name type="scientific">Eleginops maclovinus</name>
    <name type="common">Patagonian blennie</name>
    <name type="synonym">Eleginus maclovinus</name>
    <dbReference type="NCBI Taxonomy" id="56733"/>
    <lineage>
        <taxon>Eukaryota</taxon>
        <taxon>Metazoa</taxon>
        <taxon>Chordata</taxon>
        <taxon>Craniata</taxon>
        <taxon>Vertebrata</taxon>
        <taxon>Euteleostomi</taxon>
        <taxon>Actinopterygii</taxon>
        <taxon>Neopterygii</taxon>
        <taxon>Teleostei</taxon>
        <taxon>Neoteleostei</taxon>
        <taxon>Acanthomorphata</taxon>
        <taxon>Eupercaria</taxon>
        <taxon>Perciformes</taxon>
        <taxon>Notothenioidei</taxon>
        <taxon>Eleginopidae</taxon>
        <taxon>Eleginops</taxon>
    </lineage>
</organism>
<keyword evidence="8" id="KW-0325">Glycoprotein</keyword>
<keyword evidence="5" id="KW-0297">G-protein coupled receptor</keyword>
<keyword evidence="7" id="KW-0675">Receptor</keyword>
<dbReference type="EMBL" id="JAUZQC010000020">
    <property type="protein sequence ID" value="KAK5853332.1"/>
    <property type="molecule type" value="Genomic_DNA"/>
</dbReference>
<dbReference type="InterPro" id="IPR000370">
    <property type="entry name" value="Prostglndn_IP_rcpt"/>
</dbReference>
<evidence type="ECO:0000256" key="1">
    <source>
        <dbReference type="ARBA" id="ARBA00004651"/>
    </source>
</evidence>
<evidence type="ECO:0000256" key="3">
    <source>
        <dbReference type="ARBA" id="ARBA00022692"/>
    </source>
</evidence>
<comment type="caution">
    <text evidence="12">The sequence shown here is derived from an EMBL/GenBank/DDBJ whole genome shotgun (WGS) entry which is preliminary data.</text>
</comment>
<reference evidence="12 13" key="1">
    <citation type="journal article" date="2023" name="Genes (Basel)">
        <title>Chromosome-Level Genome Assembly and Circadian Gene Repertoire of the Patagonia Blennie Eleginops maclovinus-The Closest Ancestral Proxy of Antarctic Cryonotothenioids.</title>
        <authorList>
            <person name="Cheng C.C."/>
            <person name="Rivera-Colon A.G."/>
            <person name="Minhas B.F."/>
            <person name="Wilson L."/>
            <person name="Rayamajhi N."/>
            <person name="Vargas-Chacoff L."/>
            <person name="Catchen J.M."/>
        </authorList>
    </citation>
    <scope>NUCLEOTIDE SEQUENCE [LARGE SCALE GENOMIC DNA]</scope>
    <source>
        <strain evidence="12">JMC-PN-2008</strain>
    </source>
</reference>
<keyword evidence="2" id="KW-1003">Cell membrane</keyword>
<evidence type="ECO:0000256" key="6">
    <source>
        <dbReference type="ARBA" id="ARBA00023136"/>
    </source>
</evidence>
<dbReference type="PROSITE" id="PS50262">
    <property type="entry name" value="G_PROTEIN_RECEP_F1_2"/>
    <property type="match status" value="1"/>
</dbReference>
<evidence type="ECO:0000259" key="11">
    <source>
        <dbReference type="PROSITE" id="PS50262"/>
    </source>
</evidence>
<evidence type="ECO:0000313" key="12">
    <source>
        <dbReference type="EMBL" id="KAK5853332.1"/>
    </source>
</evidence>
<evidence type="ECO:0000256" key="9">
    <source>
        <dbReference type="ARBA" id="ARBA00023224"/>
    </source>
</evidence>
<dbReference type="Pfam" id="PF00001">
    <property type="entry name" value="7tm_1"/>
    <property type="match status" value="1"/>
</dbReference>
<dbReference type="GO" id="GO:0071380">
    <property type="term" value="P:cellular response to prostaglandin E stimulus"/>
    <property type="evidence" value="ECO:0007669"/>
    <property type="project" value="TreeGrafter"/>
</dbReference>
<evidence type="ECO:0000256" key="5">
    <source>
        <dbReference type="ARBA" id="ARBA00023040"/>
    </source>
</evidence>
<dbReference type="AlphaFoldDB" id="A0AAN8AFQ9"/>
<dbReference type="InterPro" id="IPR017452">
    <property type="entry name" value="GPCR_Rhodpsn_7TM"/>
</dbReference>
<evidence type="ECO:0000313" key="13">
    <source>
        <dbReference type="Proteomes" id="UP001346869"/>
    </source>
</evidence>
<feature type="transmembrane region" description="Helical" evidence="10">
    <location>
        <begin position="291"/>
        <end position="312"/>
    </location>
</feature>
<dbReference type="PANTHER" id="PTHR11866:SF8">
    <property type="entry name" value="PROSTAGLANDIN E2 RECEPTOR EP2 SUBTYPE"/>
    <property type="match status" value="1"/>
</dbReference>
<sequence>MANSSLDPYVCRDMVNVESGQPFTSAVMFPAGVVSDIVALVLLEVRRRRTSPSLFQILVTALLMTDMLGSISVSPVVLAAYARRKTLVGMNKGKQLCYYFGFSMTFLSLSTLSIVSVIALERYLSIGHPYFYDRHLSKLRGYITVALIYLGSILFCVAPFLGFGDYVQYCPGTWCFLEMSHTEGKDKVYIGFYASFILIVITSTVVCNISVIYHLVLMHRRGKARRSGKSVRFRYRSSLSMSEEVEHLLPLAIITVVFICCTFPLVLRVYINFTGSKKERHEDDLRALRLLSFHSIINPWVFIIPSIVRIIWRKTHKPQKSWGENQTTLKGGGGALLCSHRSTKMRRTVDMDVKKIHDASEACGLFLSVSEGNQRYRADFVTVQIN</sequence>
<dbReference type="PRINTS" id="PR01788">
    <property type="entry name" value="PROSTANOIDR"/>
</dbReference>
<dbReference type="InterPro" id="IPR000276">
    <property type="entry name" value="GPCR_Rhodpsn"/>
</dbReference>
<dbReference type="GO" id="GO:0004957">
    <property type="term" value="F:prostaglandin E receptor activity"/>
    <property type="evidence" value="ECO:0007669"/>
    <property type="project" value="TreeGrafter"/>
</dbReference>
<protein>
    <recommendedName>
        <fullName evidence="11">G-protein coupled receptors family 1 profile domain-containing protein</fullName>
    </recommendedName>
</protein>
<evidence type="ECO:0000256" key="8">
    <source>
        <dbReference type="ARBA" id="ARBA00023180"/>
    </source>
</evidence>
<feature type="transmembrane region" description="Helical" evidence="10">
    <location>
        <begin position="55"/>
        <end position="78"/>
    </location>
</feature>